<keyword evidence="2 8" id="KW-0853">WD repeat</keyword>
<dbReference type="InterPro" id="IPR019775">
    <property type="entry name" value="WD40_repeat_CS"/>
</dbReference>
<evidence type="ECO:0000256" key="7">
    <source>
        <dbReference type="ARBA" id="ARBA00040269"/>
    </source>
</evidence>
<dbReference type="OrthoDB" id="60955at2759"/>
<dbReference type="GO" id="GO:0016239">
    <property type="term" value="P:positive regulation of macroautophagy"/>
    <property type="evidence" value="ECO:0007669"/>
    <property type="project" value="TreeGrafter"/>
</dbReference>
<feature type="compositionally biased region" description="Low complexity" evidence="9">
    <location>
        <begin position="65"/>
        <end position="74"/>
    </location>
</feature>
<feature type="region of interest" description="Disordered" evidence="9">
    <location>
        <begin position="1055"/>
        <end position="1123"/>
    </location>
</feature>
<proteinExistence type="inferred from homology"/>
<dbReference type="STRING" id="2018661.A0A2A2J7N4"/>
<dbReference type="InterPro" id="IPR001680">
    <property type="entry name" value="WD40_rpt"/>
</dbReference>
<feature type="compositionally biased region" description="Basic and acidic residues" evidence="9">
    <location>
        <begin position="1295"/>
        <end position="1309"/>
    </location>
</feature>
<dbReference type="InterPro" id="IPR015943">
    <property type="entry name" value="WD40/YVTN_repeat-like_dom_sf"/>
</dbReference>
<feature type="repeat" description="WD" evidence="8">
    <location>
        <begin position="275"/>
        <end position="310"/>
    </location>
</feature>
<dbReference type="GO" id="GO:0061700">
    <property type="term" value="C:GATOR2 complex"/>
    <property type="evidence" value="ECO:0007669"/>
    <property type="project" value="TreeGrafter"/>
</dbReference>
<comment type="caution">
    <text evidence="10">The sequence shown here is derived from an EMBL/GenBank/DDBJ whole genome shotgun (WGS) entry which is preliminary data.</text>
</comment>
<sequence length="2061" mass="235320">LPIRCYESMASSRSDLKGILIRTKNSPNREVKRFGKSLTIVPIHSARAKMQRQVNAVAAAEAVAQSNSNESSASPRKQPQLTAHSTATPVTGESGLPWGIAQIEAKRWRPADPNHTPSKKKIMVGPTNVQAIKLDDEIKKRKFDPPYLRVYPYKDPIHTFPDYANGRAMELGTPVDAISANAEQTKIVVAGTKVLQIFDVSQDRISPVFDLKANKRRNGLLYAPSNVAWSKLREDLIATCSPMGGVVIWNASHEKNGIPYISTDFYTSERDVISYKDHNRSATAVHFHRTDENLLISGSVDSLIKLYDLRVKGASVRTYGLSRLYEDTIRDLTFGIHPGMYNLFFTAGDVGVLRMWDIRIQNKPILQIGAHHGYIGSIALNAQDKNLICTGGGRDRLVKVWDLGFIHDDQRARYVIETVAPVNRVYWRPDNPNQIVTCAVVNDTAVHIWDVRRSHVPYASFEDHADGVTDIWWSNIHPTRFITSGKDGCLILHRFTEAFRPLDFACDVPHDQAPDGLIAVAVSTEYKAKIVNEMPPVPPAVRTPATYTVDVPQKKGEERSRRQRGLRRSVHYEPYRAPIASDVAVGLPDMAALTLPSNIFAHIADLYSYENFPPEQLCLMNNQIALRVGAKQQAYTWRCLQMLFYISPVADIISNYLAKQNEEERVRWKRQVRRFEIHWASGIIPICLAEYVSWMFPELLSPWGNSDAGRSMVIAYRSAIEEACRFNPRNLDVFDANEFFYGHSEGFSSEGDYRRRAEAPHTNDFEGLDEEPFEMRYTDLKNEYWFREPTANWRELPSKEDTFNIEVLRFIDYHLKKLDLQTVVALVTMLGPIVMKKISIYRIETWTNAYIEMLERSKLYSAAARIRRASVSRRVGNQTREGTEQRWVHVNCSMKGIITNGVCTSCKQLITPTCNLCHAPIVGMVWCCGECLHSFHPEHAAAWFQTHEICSASDCICNCTASTWPLYPQGNRAQYWSSMGYLNSLMKKKGFAIKNYIEFINRPKAQPSPSDPYSQRGSLNRADTAVMESLMRRPPKTPSMSEQHLKSLIQELPANDNDTIGKDSDAASISDGSITDIAQDTGHKRVQDPTSNDKRRISTTSAKYQREGSLTPQGSWTQKKSILDTPTKSLRKKILQGISKEEEEGLNDYEIDSSDALNYEQNDAIPVRKRTMPIEMEAMTEGRAGKREEIKGNDEGKLHRHQSTSPVTNKVTRVMERLFRKSHSQQQGVAGGEAANQSDATDNEQQNQKENKEQTDQKKGIDEGRHAKEKKDEVKIKNSGSAETKKLFITSEASHSIEKAVESDDEKRRSTNRSKPRRKSEILPSERKKAAEREREKGTTEIRDRKDSLRLRLAAGNATPTTSHPRDPRRPGLVSHSVSQPSPGNTTPGPINRSKSAIGPTNSNPPGTHPVISRAEERNAIAKQNAIVCERYFGSLEVKLEHRVKFNALPLGYGFVAVDGLERIRSSSKLLSFYEKTCGRVKFNEYLDNLGKIVKKLQEPGECWVLDEKGIVLPVPISYGAIRDKDSLDEAMQKLKRKREKLQLNKETYFWTKIDQKQMGMEDDEKIKVFCRWNDLQLKKIKIETKLKGVEIPKHELVNFCPVFIAFNRNCEPIKALANVEIERISNEFKDDFLWKRSLLKKLHMRSSNIFSTNQNVTDQIDSSKLFENLSGSEKSNIFKMIDLESWVEKKEIRQEDNRIAAASIACRTAKEIYLRYEQRDVQKVEDAREITKGTIGQLQNVLYPKYEITNLDEEIRERVLNCLHHGEAILNTDFKEPRIESTETDSVGFDESKLNAEFIPDYRNAVLISARRAARRLFSTYLKFMLWSASIQSPATLAKFTSYMRKERRFKSIFKRIDECWRLDDIKGVWKMMKSECDKLWTKCFEGADRVSFEVFSLRIVNLYLQAFKLPKMLPPSGHSEGEFYGDMSILKECTGDDSIRISKRTSLYALMNIMMQLPLMRQQMQIALQEVQLDLSFQQLKILDFLDKPLKGIRHIKTVDWGYFEAADRERKGIFKVYPGQKLLKLYEEERDKSMKRKEETVKSCRLSLRCNDADDEFD</sequence>
<dbReference type="InterPro" id="IPR037590">
    <property type="entry name" value="WDR24"/>
</dbReference>
<evidence type="ECO:0000313" key="11">
    <source>
        <dbReference type="Proteomes" id="UP000218231"/>
    </source>
</evidence>
<dbReference type="EMBL" id="LIAE01010630">
    <property type="protein sequence ID" value="PAV57629.1"/>
    <property type="molecule type" value="Genomic_DNA"/>
</dbReference>
<organism evidence="10 11">
    <name type="scientific">Diploscapter pachys</name>
    <dbReference type="NCBI Taxonomy" id="2018661"/>
    <lineage>
        <taxon>Eukaryota</taxon>
        <taxon>Metazoa</taxon>
        <taxon>Ecdysozoa</taxon>
        <taxon>Nematoda</taxon>
        <taxon>Chromadorea</taxon>
        <taxon>Rhabditida</taxon>
        <taxon>Rhabditina</taxon>
        <taxon>Rhabditomorpha</taxon>
        <taxon>Rhabditoidea</taxon>
        <taxon>Rhabditidae</taxon>
        <taxon>Diploscapter</taxon>
    </lineage>
</organism>
<dbReference type="GO" id="GO:0005829">
    <property type="term" value="C:cytosol"/>
    <property type="evidence" value="ECO:0007669"/>
    <property type="project" value="TreeGrafter"/>
</dbReference>
<feature type="compositionally biased region" description="Polar residues" evidence="9">
    <location>
        <begin position="1098"/>
        <end position="1123"/>
    </location>
</feature>
<dbReference type="PANTHER" id="PTHR46200:SF1">
    <property type="entry name" value="GATOR COMPLEX PROTEIN WDR24"/>
    <property type="match status" value="1"/>
</dbReference>
<feature type="compositionally biased region" description="Polar residues" evidence="9">
    <location>
        <begin position="1376"/>
        <end position="1406"/>
    </location>
</feature>
<protein>
    <recommendedName>
        <fullName evidence="7">GATOR2 complex protein WDR24</fullName>
    </recommendedName>
</protein>
<keyword evidence="11" id="KW-1185">Reference proteome</keyword>
<evidence type="ECO:0000256" key="9">
    <source>
        <dbReference type="SAM" id="MobiDB-lite"/>
    </source>
</evidence>
<feature type="region of interest" description="Disordered" evidence="9">
    <location>
        <begin position="1222"/>
        <end position="1411"/>
    </location>
</feature>
<dbReference type="GO" id="GO:0005774">
    <property type="term" value="C:vacuolar membrane"/>
    <property type="evidence" value="ECO:0007669"/>
    <property type="project" value="TreeGrafter"/>
</dbReference>
<evidence type="ECO:0000313" key="10">
    <source>
        <dbReference type="EMBL" id="PAV57629.1"/>
    </source>
</evidence>
<evidence type="ECO:0000256" key="1">
    <source>
        <dbReference type="ARBA" id="ARBA00008134"/>
    </source>
</evidence>
<keyword evidence="6" id="KW-0862">Zinc</keyword>
<evidence type="ECO:0000256" key="4">
    <source>
        <dbReference type="ARBA" id="ARBA00022737"/>
    </source>
</evidence>
<feature type="compositionally biased region" description="Polar residues" evidence="9">
    <location>
        <begin position="75"/>
        <end position="91"/>
    </location>
</feature>
<dbReference type="PROSITE" id="PS50082">
    <property type="entry name" value="WD_REPEATS_2"/>
    <property type="match status" value="1"/>
</dbReference>
<dbReference type="PROSITE" id="PS00678">
    <property type="entry name" value="WD_REPEATS_1"/>
    <property type="match status" value="1"/>
</dbReference>
<keyword evidence="3" id="KW-0479">Metal-binding</keyword>
<evidence type="ECO:0000256" key="6">
    <source>
        <dbReference type="ARBA" id="ARBA00022833"/>
    </source>
</evidence>
<feature type="region of interest" description="Disordered" evidence="9">
    <location>
        <begin position="65"/>
        <end position="95"/>
    </location>
</feature>
<gene>
    <name evidence="10" type="ORF">WR25_23283</name>
</gene>
<dbReference type="SMART" id="SM00320">
    <property type="entry name" value="WD40"/>
    <property type="match status" value="6"/>
</dbReference>
<feature type="non-terminal residue" evidence="10">
    <location>
        <position position="1"/>
    </location>
</feature>
<feature type="compositionally biased region" description="Basic and acidic residues" evidence="9">
    <location>
        <begin position="1247"/>
        <end position="1276"/>
    </location>
</feature>
<feature type="compositionally biased region" description="Low complexity" evidence="9">
    <location>
        <begin position="1066"/>
        <end position="1078"/>
    </location>
</feature>
<dbReference type="GO" id="GO:1904263">
    <property type="term" value="P:positive regulation of TORC1 signaling"/>
    <property type="evidence" value="ECO:0007669"/>
    <property type="project" value="TreeGrafter"/>
</dbReference>
<feature type="compositionally biased region" description="Basic and acidic residues" evidence="9">
    <location>
        <begin position="1081"/>
        <end position="1096"/>
    </location>
</feature>
<evidence type="ECO:0000256" key="2">
    <source>
        <dbReference type="ARBA" id="ARBA00022574"/>
    </source>
</evidence>
<keyword evidence="5" id="KW-0863">Zinc-finger</keyword>
<dbReference type="Pfam" id="PF00400">
    <property type="entry name" value="WD40"/>
    <property type="match status" value="2"/>
</dbReference>
<evidence type="ECO:0000256" key="5">
    <source>
        <dbReference type="ARBA" id="ARBA00022771"/>
    </source>
</evidence>
<evidence type="ECO:0000256" key="8">
    <source>
        <dbReference type="PROSITE-ProRule" id="PRU00221"/>
    </source>
</evidence>
<dbReference type="InterPro" id="IPR036322">
    <property type="entry name" value="WD40_repeat_dom_sf"/>
</dbReference>
<reference evidence="10 11" key="1">
    <citation type="journal article" date="2017" name="Curr. Biol.">
        <title>Genome architecture and evolution of a unichromosomal asexual nematode.</title>
        <authorList>
            <person name="Fradin H."/>
            <person name="Zegar C."/>
            <person name="Gutwein M."/>
            <person name="Lucas J."/>
            <person name="Kovtun M."/>
            <person name="Corcoran D."/>
            <person name="Baugh L.R."/>
            <person name="Kiontke K."/>
            <person name="Gunsalus K."/>
            <person name="Fitch D.H."/>
            <person name="Piano F."/>
        </authorList>
    </citation>
    <scope>NUCLEOTIDE SEQUENCE [LARGE SCALE GENOMIC DNA]</scope>
    <source>
        <strain evidence="10">PF1309</strain>
    </source>
</reference>
<feature type="compositionally biased region" description="Basic and acidic residues" evidence="9">
    <location>
        <begin position="1319"/>
        <end position="1350"/>
    </location>
</feature>
<name>A0A2A2J7N4_9BILA</name>
<dbReference type="Gene3D" id="2.130.10.10">
    <property type="entry name" value="YVTN repeat-like/Quinoprotein amine dehydrogenase"/>
    <property type="match status" value="2"/>
</dbReference>
<feature type="region of interest" description="Disordered" evidence="9">
    <location>
        <begin position="1180"/>
        <end position="1210"/>
    </location>
</feature>
<evidence type="ECO:0000256" key="3">
    <source>
        <dbReference type="ARBA" id="ARBA00022723"/>
    </source>
</evidence>
<dbReference type="PANTHER" id="PTHR46200">
    <property type="entry name" value="GATOR COMPLEX PROTEIN WDR24"/>
    <property type="match status" value="1"/>
</dbReference>
<dbReference type="GO" id="GO:0008270">
    <property type="term" value="F:zinc ion binding"/>
    <property type="evidence" value="ECO:0007669"/>
    <property type="project" value="UniProtKB-KW"/>
</dbReference>
<feature type="compositionally biased region" description="Basic and acidic residues" evidence="9">
    <location>
        <begin position="1183"/>
        <end position="1197"/>
    </location>
</feature>
<keyword evidence="4" id="KW-0677">Repeat</keyword>
<dbReference type="Proteomes" id="UP000218231">
    <property type="component" value="Unassembled WGS sequence"/>
</dbReference>
<comment type="similarity">
    <text evidence="1">Belongs to the WD repeat WDR24 family.</text>
</comment>
<dbReference type="SUPFAM" id="SSF50978">
    <property type="entry name" value="WD40 repeat-like"/>
    <property type="match status" value="1"/>
</dbReference>
<accession>A0A2A2J7N4</accession>